<dbReference type="GO" id="GO:0030261">
    <property type="term" value="P:chromosome condensation"/>
    <property type="evidence" value="ECO:0007669"/>
    <property type="project" value="UniProtKB-KW"/>
</dbReference>
<dbReference type="Proteomes" id="UP000219336">
    <property type="component" value="Unassembled WGS sequence"/>
</dbReference>
<dbReference type="PRINTS" id="PR01727">
    <property type="entry name" value="DNABINDINGHU"/>
</dbReference>
<evidence type="ECO:0000256" key="5">
    <source>
        <dbReference type="RuleBase" id="RU003939"/>
    </source>
</evidence>
<evidence type="ECO:0000256" key="3">
    <source>
        <dbReference type="ARBA" id="ARBA00023067"/>
    </source>
</evidence>
<dbReference type="SUPFAM" id="SSF47729">
    <property type="entry name" value="IHF-like DNA-binding proteins"/>
    <property type="match status" value="1"/>
</dbReference>
<dbReference type="CDD" id="cd13831">
    <property type="entry name" value="HU"/>
    <property type="match status" value="1"/>
</dbReference>
<keyword evidence="7" id="KW-1185">Reference proteome</keyword>
<gene>
    <name evidence="6" type="primary">hupB_2</name>
    <name evidence="6" type="ORF">VTH8203_02054</name>
</gene>
<evidence type="ECO:0000313" key="7">
    <source>
        <dbReference type="Proteomes" id="UP000219336"/>
    </source>
</evidence>
<organism evidence="6 7">
    <name type="scientific">Vibrio thalassae</name>
    <dbReference type="NCBI Taxonomy" id="1243014"/>
    <lineage>
        <taxon>Bacteria</taxon>
        <taxon>Pseudomonadati</taxon>
        <taxon>Pseudomonadota</taxon>
        <taxon>Gammaproteobacteria</taxon>
        <taxon>Vibrionales</taxon>
        <taxon>Vibrionaceae</taxon>
        <taxon>Vibrio</taxon>
    </lineage>
</organism>
<dbReference type="GO" id="GO:0042802">
    <property type="term" value="F:identical protein binding"/>
    <property type="evidence" value="ECO:0007669"/>
    <property type="project" value="UniProtKB-ARBA"/>
</dbReference>
<protein>
    <submittedName>
        <fullName evidence="6">DNA-binding protein HU-beta</fullName>
    </submittedName>
</protein>
<evidence type="ECO:0000256" key="4">
    <source>
        <dbReference type="ARBA" id="ARBA00023125"/>
    </source>
</evidence>
<keyword evidence="3" id="KW-0226">DNA condensation</keyword>
<dbReference type="FunFam" id="4.10.520.10:FF:000001">
    <property type="entry name" value="DNA-binding protein HU"/>
    <property type="match status" value="1"/>
</dbReference>
<sequence>MNKSQLVEHIAKNAELSKSDAERALSSTINAIVGALSDGGEVSLVGFGTFKVNDRSARIGRNPKTGEELNIPAAKVPAFKAGKALKEACNH</sequence>
<dbReference type="GO" id="GO:0003677">
    <property type="term" value="F:DNA binding"/>
    <property type="evidence" value="ECO:0007669"/>
    <property type="project" value="UniProtKB-KW"/>
</dbReference>
<dbReference type="GO" id="GO:0006351">
    <property type="term" value="P:DNA-templated transcription"/>
    <property type="evidence" value="ECO:0007669"/>
    <property type="project" value="UniProtKB-ARBA"/>
</dbReference>
<evidence type="ECO:0000313" key="6">
    <source>
        <dbReference type="EMBL" id="SNX48436.1"/>
    </source>
</evidence>
<comment type="function">
    <text evidence="1">Histone-like DNA-binding protein which is capable of wrapping DNA to stabilize it, and thus to prevent its denaturation under extreme environmental conditions.</text>
</comment>
<dbReference type="EMBL" id="OANU01000027">
    <property type="protein sequence ID" value="SNX48436.1"/>
    <property type="molecule type" value="Genomic_DNA"/>
</dbReference>
<dbReference type="GO" id="GO:0005829">
    <property type="term" value="C:cytosol"/>
    <property type="evidence" value="ECO:0007669"/>
    <property type="project" value="TreeGrafter"/>
</dbReference>
<accession>A0A240EIM8</accession>
<dbReference type="InterPro" id="IPR020816">
    <property type="entry name" value="Histone-like_DNA-bd_CS"/>
</dbReference>
<dbReference type="OrthoDB" id="9799835at2"/>
<dbReference type="Pfam" id="PF00216">
    <property type="entry name" value="Bac_DNA_binding"/>
    <property type="match status" value="1"/>
</dbReference>
<dbReference type="PANTHER" id="PTHR33175:SF3">
    <property type="entry name" value="DNA-BINDING PROTEIN HU-BETA"/>
    <property type="match status" value="1"/>
</dbReference>
<evidence type="ECO:0000256" key="1">
    <source>
        <dbReference type="ARBA" id="ARBA00003819"/>
    </source>
</evidence>
<evidence type="ECO:0000256" key="2">
    <source>
        <dbReference type="ARBA" id="ARBA00010529"/>
    </source>
</evidence>
<dbReference type="AlphaFoldDB" id="A0A240EIM8"/>
<dbReference type="GO" id="GO:0030527">
    <property type="term" value="F:structural constituent of chromatin"/>
    <property type="evidence" value="ECO:0007669"/>
    <property type="project" value="InterPro"/>
</dbReference>
<name>A0A240EIM8_9VIBR</name>
<dbReference type="GO" id="GO:1990103">
    <property type="term" value="C:DnaA-HU complex"/>
    <property type="evidence" value="ECO:0007669"/>
    <property type="project" value="UniProtKB-ARBA"/>
</dbReference>
<dbReference type="GO" id="GO:1990178">
    <property type="term" value="C:HU-DNA complex"/>
    <property type="evidence" value="ECO:0007669"/>
    <property type="project" value="UniProtKB-ARBA"/>
</dbReference>
<comment type="similarity">
    <text evidence="2 5">Belongs to the bacterial histone-like protein family.</text>
</comment>
<proteinExistence type="inferred from homology"/>
<dbReference type="InterPro" id="IPR000119">
    <property type="entry name" value="Hist_DNA-bd"/>
</dbReference>
<dbReference type="InterPro" id="IPR010992">
    <property type="entry name" value="IHF-like_DNA-bd_dom_sf"/>
</dbReference>
<keyword evidence="4 6" id="KW-0238">DNA-binding</keyword>
<dbReference type="PROSITE" id="PS00045">
    <property type="entry name" value="HISTONE_LIKE"/>
    <property type="match status" value="1"/>
</dbReference>
<dbReference type="GO" id="GO:0006270">
    <property type="term" value="P:DNA replication initiation"/>
    <property type="evidence" value="ECO:0007669"/>
    <property type="project" value="UniProtKB-ARBA"/>
</dbReference>
<dbReference type="PANTHER" id="PTHR33175">
    <property type="entry name" value="DNA-BINDING PROTEIN HU"/>
    <property type="match status" value="1"/>
</dbReference>
<reference evidence="7" key="1">
    <citation type="submission" date="2016-06" db="EMBL/GenBank/DDBJ databases">
        <authorList>
            <person name="Rodrigo-Torres L."/>
            <person name="Arahal R.D."/>
            <person name="Lucena T."/>
        </authorList>
    </citation>
    <scope>NUCLEOTIDE SEQUENCE [LARGE SCALE GENOMIC DNA]</scope>
    <source>
        <strain evidence="7">CECT8203</strain>
    </source>
</reference>
<dbReference type="GeneID" id="77343782"/>
<dbReference type="Gene3D" id="4.10.520.10">
    <property type="entry name" value="IHF-like DNA-binding proteins"/>
    <property type="match status" value="1"/>
</dbReference>
<dbReference type="SMART" id="SM00411">
    <property type="entry name" value="BHL"/>
    <property type="match status" value="1"/>
</dbReference>
<dbReference type="RefSeq" id="WP_096993610.1">
    <property type="nucleotide sequence ID" value="NZ_JBHSII010000005.1"/>
</dbReference>